<reference evidence="2 3" key="1">
    <citation type="journal article" date="2024" name="Nat. Commun.">
        <title>Phylogenomics reveals the evolutionary origins of lichenization in chlorophyte algae.</title>
        <authorList>
            <person name="Puginier C."/>
            <person name="Libourel C."/>
            <person name="Otte J."/>
            <person name="Skaloud P."/>
            <person name="Haon M."/>
            <person name="Grisel S."/>
            <person name="Petersen M."/>
            <person name="Berrin J.G."/>
            <person name="Delaux P.M."/>
            <person name="Dal Grande F."/>
            <person name="Keller J."/>
        </authorList>
    </citation>
    <scope>NUCLEOTIDE SEQUENCE [LARGE SCALE GENOMIC DNA]</scope>
    <source>
        <strain evidence="2 3">SAG 2523</strain>
    </source>
</reference>
<dbReference type="AlphaFoldDB" id="A0AAW1T7Z8"/>
<evidence type="ECO:0000259" key="1">
    <source>
        <dbReference type="Pfam" id="PF00326"/>
    </source>
</evidence>
<feature type="domain" description="Peptidase S9 prolyl oligopeptidase catalytic" evidence="1">
    <location>
        <begin position="511"/>
        <end position="717"/>
    </location>
</feature>
<dbReference type="InterPro" id="IPR001375">
    <property type="entry name" value="Peptidase_S9_cat"/>
</dbReference>
<evidence type="ECO:0000313" key="2">
    <source>
        <dbReference type="EMBL" id="KAK9865917.1"/>
    </source>
</evidence>
<dbReference type="PANTHER" id="PTHR43056:SF5">
    <property type="entry name" value="PEPTIDASE S9 PROLYL OLIGOPEPTIDASE CATALYTIC DOMAIN-CONTAINING PROTEIN"/>
    <property type="match status" value="1"/>
</dbReference>
<dbReference type="Proteomes" id="UP001485043">
    <property type="component" value="Unassembled WGS sequence"/>
</dbReference>
<keyword evidence="3" id="KW-1185">Reference proteome</keyword>
<dbReference type="Pfam" id="PF00326">
    <property type="entry name" value="Peptidase_S9"/>
    <property type="match status" value="1"/>
</dbReference>
<protein>
    <recommendedName>
        <fullName evidence="1">Peptidase S9 prolyl oligopeptidase catalytic domain-containing protein</fullName>
    </recommendedName>
</protein>
<dbReference type="SUPFAM" id="SSF53474">
    <property type="entry name" value="alpha/beta-Hydrolases"/>
    <property type="match status" value="1"/>
</dbReference>
<dbReference type="GO" id="GO:0008236">
    <property type="term" value="F:serine-type peptidase activity"/>
    <property type="evidence" value="ECO:0007669"/>
    <property type="project" value="InterPro"/>
</dbReference>
<evidence type="ECO:0000313" key="3">
    <source>
        <dbReference type="Proteomes" id="UP001485043"/>
    </source>
</evidence>
<gene>
    <name evidence="2" type="ORF">WJX84_010659</name>
</gene>
<accession>A0AAW1T7Z8</accession>
<dbReference type="Gene3D" id="2.120.10.30">
    <property type="entry name" value="TolB, C-terminal domain"/>
    <property type="match status" value="1"/>
</dbReference>
<dbReference type="EMBL" id="JALJOV010000206">
    <property type="protein sequence ID" value="KAK9865917.1"/>
    <property type="molecule type" value="Genomic_DNA"/>
</dbReference>
<dbReference type="InterPro" id="IPR011042">
    <property type="entry name" value="6-blade_b-propeller_TolB-like"/>
</dbReference>
<proteinExistence type="predicted"/>
<organism evidence="2 3">
    <name type="scientific">Apatococcus fuscideae</name>
    <dbReference type="NCBI Taxonomy" id="2026836"/>
    <lineage>
        <taxon>Eukaryota</taxon>
        <taxon>Viridiplantae</taxon>
        <taxon>Chlorophyta</taxon>
        <taxon>core chlorophytes</taxon>
        <taxon>Trebouxiophyceae</taxon>
        <taxon>Chlorellales</taxon>
        <taxon>Chlorellaceae</taxon>
        <taxon>Apatococcus</taxon>
    </lineage>
</organism>
<dbReference type="SUPFAM" id="SSF82171">
    <property type="entry name" value="DPP6 N-terminal domain-like"/>
    <property type="match status" value="1"/>
</dbReference>
<name>A0AAW1T7Z8_9CHLO</name>
<dbReference type="PANTHER" id="PTHR43056">
    <property type="entry name" value="PEPTIDASE S9 PROLYL OLIGOPEPTIDASE"/>
    <property type="match status" value="1"/>
</dbReference>
<dbReference type="Gene3D" id="3.40.50.1820">
    <property type="entry name" value="alpha/beta hydrolase"/>
    <property type="match status" value="1"/>
</dbReference>
<dbReference type="InterPro" id="IPR050585">
    <property type="entry name" value="Xaa-Pro_dipeptidyl-ppase/CocE"/>
</dbReference>
<dbReference type="InterPro" id="IPR029058">
    <property type="entry name" value="AB_hydrolase_fold"/>
</dbReference>
<comment type="caution">
    <text evidence="2">The sequence shown here is derived from an EMBL/GenBank/DDBJ whole genome shotgun (WGS) entry which is preliminary data.</text>
</comment>
<dbReference type="GO" id="GO:0006508">
    <property type="term" value="P:proteolysis"/>
    <property type="evidence" value="ECO:0007669"/>
    <property type="project" value="InterPro"/>
</dbReference>
<sequence length="734" mass="79758">MRLALTVKSRSPLSVRSLLQDLVARSPSVTCNGKAFNDGRTKRSVFVQQSSRNGIARQSSRPQTSLAAMKEAKVGEWQSPITSELITSSTVKLAAPHISSDGKVFWVEGRPTEGGRQVLVVRLPDGSIMDVTPAQEAGFNVRTRVHEYGGNSLILGPDTIFFSNFKDQRIWKQEIGSGTPTPPEAVTAEGNSLRFADGILDAPRNRIVSVVEDHSGSGEAINTIAAVDLEGGSVTTLAGGFDFFAAPRMSQDGDKLAWVCWNHPNMPWDDVELWAADISSDGSLVSSRKVSGGKDEAVQQPLWLSDGSLAFVSDRESGWWNLWRETSPGHIKPTVTKDAEFGYPPWIFGYHTYAELPDGRLLAVYNDPTETGSSMAVVDVSTGELTGIKNGYASFGNLGIAQVGGKLLLGIAGGSPLKPTEVSLLETDGVEGLLASQPSDWKALRKSSKDEVDPGFLSAPTSIEYPTEGGKTAFMNFYPPHNKDYRLPSGQAPPLLVKIHGGPTSQASSAFNLLYQYWTSRGYAIADINYGGSTGYGRDYRNRLRGQWGVVDVDDCCNAAKYLVEQGKVDQARLCIDGGSAGGYTTLACLAFRKVFQAGASLYGVADCELLAQETHKFESRYCDSLVGPYPEDKQTYIERSPIHSLDQFDKPIIFFQGTEDQVVPPNQAEKMYEAIKAQKIATALVMFEGEQHGFRSAQAIRRALDGEFFFYGKVLGFSSDMPSDLPTIEIANI</sequence>